<protein>
    <submittedName>
        <fullName evidence="2">N-acetyltransferase</fullName>
    </submittedName>
</protein>
<proteinExistence type="predicted"/>
<dbReference type="CDD" id="cd04301">
    <property type="entry name" value="NAT_SF"/>
    <property type="match status" value="1"/>
</dbReference>
<dbReference type="InterPro" id="IPR016181">
    <property type="entry name" value="Acyl_CoA_acyltransferase"/>
</dbReference>
<sequence>MTRADLDGAARVHQMAFPRQRRSRLWLECNLNGFPRMLPYVAVADFCLGYVLWVQKSGFRPEAVLELDQLAVLPEARSRGIGRRLLEESLAGVRLVLAEQQSVLKSVLVSTRADNDAQRLYQAALGARVEAVISGLYSADEVLMVARTP</sequence>
<evidence type="ECO:0000313" key="2">
    <source>
        <dbReference type="EMBL" id="PSJ48192.1"/>
    </source>
</evidence>
<evidence type="ECO:0000259" key="1">
    <source>
        <dbReference type="PROSITE" id="PS51186"/>
    </source>
</evidence>
<dbReference type="AlphaFoldDB" id="A0A2P7RDE3"/>
<dbReference type="OrthoDB" id="336415at2"/>
<dbReference type="GO" id="GO:0016747">
    <property type="term" value="F:acyltransferase activity, transferring groups other than amino-acyl groups"/>
    <property type="evidence" value="ECO:0007669"/>
    <property type="project" value="InterPro"/>
</dbReference>
<evidence type="ECO:0000313" key="3">
    <source>
        <dbReference type="Proteomes" id="UP000240243"/>
    </source>
</evidence>
<accession>A0A2P7RDE3</accession>
<feature type="domain" description="N-acetyltransferase" evidence="1">
    <location>
        <begin position="1"/>
        <end position="149"/>
    </location>
</feature>
<dbReference type="Proteomes" id="UP000240243">
    <property type="component" value="Unassembled WGS sequence"/>
</dbReference>
<dbReference type="EMBL" id="PXYG01000001">
    <property type="protein sequence ID" value="PSJ48192.1"/>
    <property type="molecule type" value="Genomic_DNA"/>
</dbReference>
<organism evidence="2 3">
    <name type="scientific">Zobellella endophytica</name>
    <dbReference type="NCBI Taxonomy" id="2116700"/>
    <lineage>
        <taxon>Bacteria</taxon>
        <taxon>Pseudomonadati</taxon>
        <taxon>Pseudomonadota</taxon>
        <taxon>Gammaproteobacteria</taxon>
        <taxon>Aeromonadales</taxon>
        <taxon>Aeromonadaceae</taxon>
        <taxon>Zobellella</taxon>
    </lineage>
</organism>
<dbReference type="SUPFAM" id="SSF55729">
    <property type="entry name" value="Acyl-CoA N-acyltransferases (Nat)"/>
    <property type="match status" value="1"/>
</dbReference>
<name>A0A2P7RDE3_9GAMM</name>
<comment type="caution">
    <text evidence="2">The sequence shown here is derived from an EMBL/GenBank/DDBJ whole genome shotgun (WGS) entry which is preliminary data.</text>
</comment>
<dbReference type="Gene3D" id="3.40.630.30">
    <property type="match status" value="1"/>
</dbReference>
<keyword evidence="2" id="KW-0808">Transferase</keyword>
<dbReference type="Pfam" id="PF13508">
    <property type="entry name" value="Acetyltransf_7"/>
    <property type="match status" value="1"/>
</dbReference>
<gene>
    <name evidence="2" type="ORF">C7H85_02225</name>
</gene>
<dbReference type="InterPro" id="IPR000182">
    <property type="entry name" value="GNAT_dom"/>
</dbReference>
<keyword evidence="3" id="KW-1185">Reference proteome</keyword>
<reference evidence="2 3" key="1">
    <citation type="submission" date="2018-03" db="EMBL/GenBank/DDBJ databases">
        <title>The draft genome of Zobellella sp. 59N8.</title>
        <authorList>
            <person name="Liu L."/>
            <person name="Li L."/>
            <person name="Zhang X."/>
            <person name="Liang L."/>
            <person name="Wang T."/>
        </authorList>
    </citation>
    <scope>NUCLEOTIDE SEQUENCE [LARGE SCALE GENOMIC DNA]</scope>
    <source>
        <strain evidence="2 3">59N8</strain>
    </source>
</reference>
<dbReference type="PROSITE" id="PS51186">
    <property type="entry name" value="GNAT"/>
    <property type="match status" value="1"/>
</dbReference>